<feature type="region of interest" description="Disordered" evidence="1">
    <location>
        <begin position="1"/>
        <end position="29"/>
    </location>
</feature>
<dbReference type="AlphaFoldDB" id="A0A0N7JUT9"/>
<protein>
    <submittedName>
        <fullName evidence="2">Uncharacterized protein</fullName>
    </submittedName>
</protein>
<reference evidence="2 3" key="1">
    <citation type="journal article" date="2014" name="Genome Announc.">
        <title>Draft Genome Sequence of the Haloacid-Degrading Burkholderia caribensis Strain MBA4.</title>
        <authorList>
            <person name="Pan Y."/>
            <person name="Kong K.F."/>
            <person name="Tsang J.S."/>
        </authorList>
    </citation>
    <scope>NUCLEOTIDE SEQUENCE [LARGE SCALE GENOMIC DNA]</scope>
    <source>
        <strain evidence="2 3">MBA4</strain>
    </source>
</reference>
<proteinExistence type="predicted"/>
<evidence type="ECO:0000313" key="3">
    <source>
        <dbReference type="Proteomes" id="UP000019146"/>
    </source>
</evidence>
<sequence>MQSRCGDVFNEALNDTPMPRGMTHVIGPRNTTRDARVVFRGPYQSSTC</sequence>
<accession>A0A0N7JUT9</accession>
<dbReference type="KEGG" id="bcai:K788_00027730"/>
<gene>
    <name evidence="2" type="ORF">K788_00027730</name>
</gene>
<dbReference type="EMBL" id="CP012747">
    <property type="protein sequence ID" value="ALL67341.1"/>
    <property type="molecule type" value="Genomic_DNA"/>
</dbReference>
<evidence type="ECO:0000313" key="2">
    <source>
        <dbReference type="EMBL" id="ALL67341.1"/>
    </source>
</evidence>
<dbReference type="Proteomes" id="UP000019146">
    <property type="component" value="Chromosome 2"/>
</dbReference>
<evidence type="ECO:0000256" key="1">
    <source>
        <dbReference type="SAM" id="MobiDB-lite"/>
    </source>
</evidence>
<organism evidence="2 3">
    <name type="scientific">Paraburkholderia caribensis MBA4</name>
    <dbReference type="NCBI Taxonomy" id="1323664"/>
    <lineage>
        <taxon>Bacteria</taxon>
        <taxon>Pseudomonadati</taxon>
        <taxon>Pseudomonadota</taxon>
        <taxon>Betaproteobacteria</taxon>
        <taxon>Burkholderiales</taxon>
        <taxon>Burkholderiaceae</taxon>
        <taxon>Paraburkholderia</taxon>
    </lineage>
</organism>
<name>A0A0N7JUT9_9BURK</name>